<dbReference type="EMBL" id="BKCJ010170303">
    <property type="protein sequence ID" value="GEY33823.1"/>
    <property type="molecule type" value="Genomic_DNA"/>
</dbReference>
<name>A0A699HIK2_TANCI</name>
<proteinExistence type="predicted"/>
<accession>A0A699HIK2</accession>
<sequence>MRRIHDYGYAVYKTWKKSKKNHVLKDTISGYAVLIRGRRLKFMCIKTDTAYPFMEKEKRDLPSQSGYRVSRFSWIRRIGIGPHICSVTIVARAAKFKRSTSPVFHVSQLKLCKGNTFKMGILPQCSEDGLLSVEPKAILDDLMKRFPDFSVLEDKYLAKGNGSSQSGKLQSKLESQRRKSNFCY</sequence>
<evidence type="ECO:0000256" key="1">
    <source>
        <dbReference type="SAM" id="MobiDB-lite"/>
    </source>
</evidence>
<organism evidence="2">
    <name type="scientific">Tanacetum cinerariifolium</name>
    <name type="common">Dalmatian daisy</name>
    <name type="synonym">Chrysanthemum cinerariifolium</name>
    <dbReference type="NCBI Taxonomy" id="118510"/>
    <lineage>
        <taxon>Eukaryota</taxon>
        <taxon>Viridiplantae</taxon>
        <taxon>Streptophyta</taxon>
        <taxon>Embryophyta</taxon>
        <taxon>Tracheophyta</taxon>
        <taxon>Spermatophyta</taxon>
        <taxon>Magnoliopsida</taxon>
        <taxon>eudicotyledons</taxon>
        <taxon>Gunneridae</taxon>
        <taxon>Pentapetalae</taxon>
        <taxon>asterids</taxon>
        <taxon>campanulids</taxon>
        <taxon>Asterales</taxon>
        <taxon>Asteraceae</taxon>
        <taxon>Asteroideae</taxon>
        <taxon>Anthemideae</taxon>
        <taxon>Anthemidinae</taxon>
        <taxon>Tanacetum</taxon>
    </lineage>
</organism>
<protein>
    <submittedName>
        <fullName evidence="2">Uncharacterized protein</fullName>
    </submittedName>
</protein>
<feature type="compositionally biased region" description="Polar residues" evidence="1">
    <location>
        <begin position="161"/>
        <end position="173"/>
    </location>
</feature>
<reference evidence="2" key="1">
    <citation type="journal article" date="2019" name="Sci. Rep.">
        <title>Draft genome of Tanacetum cinerariifolium, the natural source of mosquito coil.</title>
        <authorList>
            <person name="Yamashiro T."/>
            <person name="Shiraishi A."/>
            <person name="Satake H."/>
            <person name="Nakayama K."/>
        </authorList>
    </citation>
    <scope>NUCLEOTIDE SEQUENCE</scope>
</reference>
<evidence type="ECO:0000313" key="2">
    <source>
        <dbReference type="EMBL" id="GEY33823.1"/>
    </source>
</evidence>
<feature type="region of interest" description="Disordered" evidence="1">
    <location>
        <begin position="160"/>
        <end position="184"/>
    </location>
</feature>
<dbReference type="AlphaFoldDB" id="A0A699HIK2"/>
<gene>
    <name evidence="2" type="ORF">Tci_405797</name>
</gene>
<comment type="caution">
    <text evidence="2">The sequence shown here is derived from an EMBL/GenBank/DDBJ whole genome shotgun (WGS) entry which is preliminary data.</text>
</comment>